<dbReference type="InterPro" id="IPR011990">
    <property type="entry name" value="TPR-like_helical_dom_sf"/>
</dbReference>
<dbReference type="Pfam" id="PF00196">
    <property type="entry name" value="GerE"/>
    <property type="match status" value="1"/>
</dbReference>
<dbReference type="GO" id="GO:0005737">
    <property type="term" value="C:cytoplasm"/>
    <property type="evidence" value="ECO:0007669"/>
    <property type="project" value="TreeGrafter"/>
</dbReference>
<organism evidence="4 5">
    <name type="scientific">Amycolatopsis vastitatis</name>
    <dbReference type="NCBI Taxonomy" id="1905142"/>
    <lineage>
        <taxon>Bacteria</taxon>
        <taxon>Bacillati</taxon>
        <taxon>Actinomycetota</taxon>
        <taxon>Actinomycetes</taxon>
        <taxon>Pseudonocardiales</taxon>
        <taxon>Pseudonocardiaceae</taxon>
        <taxon>Amycolatopsis</taxon>
    </lineage>
</organism>
<accession>A0A229T0G9</accession>
<feature type="domain" description="HTH luxR-type" evidence="3">
    <location>
        <begin position="884"/>
        <end position="949"/>
    </location>
</feature>
<name>A0A229T0G9_9PSEU</name>
<dbReference type="InterPro" id="IPR041664">
    <property type="entry name" value="AAA_16"/>
</dbReference>
<dbReference type="SUPFAM" id="SSF46894">
    <property type="entry name" value="C-terminal effector domain of the bipartite response regulators"/>
    <property type="match status" value="1"/>
</dbReference>
<dbReference type="InterPro" id="IPR000792">
    <property type="entry name" value="Tscrpt_reg_LuxR_C"/>
</dbReference>
<dbReference type="PROSITE" id="PS50043">
    <property type="entry name" value="HTH_LUXR_2"/>
    <property type="match status" value="1"/>
</dbReference>
<proteinExistence type="predicted"/>
<keyword evidence="5" id="KW-1185">Reference proteome</keyword>
<dbReference type="Proteomes" id="UP000215199">
    <property type="component" value="Unassembled WGS sequence"/>
</dbReference>
<evidence type="ECO:0000256" key="1">
    <source>
        <dbReference type="ARBA" id="ARBA00022741"/>
    </source>
</evidence>
<dbReference type="GO" id="GO:0005524">
    <property type="term" value="F:ATP binding"/>
    <property type="evidence" value="ECO:0007669"/>
    <property type="project" value="UniProtKB-KW"/>
</dbReference>
<dbReference type="InterPro" id="IPR036388">
    <property type="entry name" value="WH-like_DNA-bd_sf"/>
</dbReference>
<dbReference type="SMART" id="SM00421">
    <property type="entry name" value="HTH_LUXR"/>
    <property type="match status" value="1"/>
</dbReference>
<dbReference type="Gene3D" id="1.10.10.10">
    <property type="entry name" value="Winged helix-like DNA-binding domain superfamily/Winged helix DNA-binding domain"/>
    <property type="match status" value="1"/>
</dbReference>
<dbReference type="SUPFAM" id="SSF48452">
    <property type="entry name" value="TPR-like"/>
    <property type="match status" value="2"/>
</dbReference>
<dbReference type="CDD" id="cd06170">
    <property type="entry name" value="LuxR_C_like"/>
    <property type="match status" value="1"/>
</dbReference>
<evidence type="ECO:0000313" key="4">
    <source>
        <dbReference type="EMBL" id="OXM64364.1"/>
    </source>
</evidence>
<dbReference type="GO" id="GO:0004016">
    <property type="term" value="F:adenylate cyclase activity"/>
    <property type="evidence" value="ECO:0007669"/>
    <property type="project" value="TreeGrafter"/>
</dbReference>
<dbReference type="PANTHER" id="PTHR16305">
    <property type="entry name" value="TESTICULAR SOLUBLE ADENYLYL CYCLASE"/>
    <property type="match status" value="1"/>
</dbReference>
<evidence type="ECO:0000259" key="3">
    <source>
        <dbReference type="PROSITE" id="PS50043"/>
    </source>
</evidence>
<evidence type="ECO:0000256" key="2">
    <source>
        <dbReference type="ARBA" id="ARBA00022840"/>
    </source>
</evidence>
<keyword evidence="1" id="KW-0547">Nucleotide-binding</keyword>
<dbReference type="AlphaFoldDB" id="A0A229T0G9"/>
<dbReference type="PROSITE" id="PS00622">
    <property type="entry name" value="HTH_LUXR_1"/>
    <property type="match status" value="1"/>
</dbReference>
<gene>
    <name evidence="4" type="ORF">CF165_26820</name>
</gene>
<dbReference type="PRINTS" id="PR00038">
    <property type="entry name" value="HTHLUXR"/>
</dbReference>
<keyword evidence="2" id="KW-0067">ATP-binding</keyword>
<protein>
    <recommendedName>
        <fullName evidence="3">HTH luxR-type domain-containing protein</fullName>
    </recommendedName>
</protein>
<dbReference type="PANTHER" id="PTHR16305:SF35">
    <property type="entry name" value="TRANSCRIPTIONAL ACTIVATOR DOMAIN"/>
    <property type="match status" value="1"/>
</dbReference>
<dbReference type="SUPFAM" id="SSF52540">
    <property type="entry name" value="P-loop containing nucleoside triphosphate hydrolases"/>
    <property type="match status" value="1"/>
</dbReference>
<dbReference type="GO" id="GO:0006355">
    <property type="term" value="P:regulation of DNA-templated transcription"/>
    <property type="evidence" value="ECO:0007669"/>
    <property type="project" value="InterPro"/>
</dbReference>
<dbReference type="EMBL" id="NMUL01000029">
    <property type="protein sequence ID" value="OXM64364.1"/>
    <property type="molecule type" value="Genomic_DNA"/>
</dbReference>
<reference evidence="5" key="1">
    <citation type="submission" date="2017-07" db="EMBL/GenBank/DDBJ databases">
        <title>Comparative genome mining reveals phylogenetic distribution patterns of secondary metabolites in Amycolatopsis.</title>
        <authorList>
            <person name="Adamek M."/>
            <person name="Alanjary M."/>
            <person name="Sales-Ortells H."/>
            <person name="Goodfellow M."/>
            <person name="Bull A.T."/>
            <person name="Kalinowski J."/>
            <person name="Ziemert N."/>
        </authorList>
    </citation>
    <scope>NUCLEOTIDE SEQUENCE [LARGE SCALE GENOMIC DNA]</scope>
    <source>
        <strain evidence="5">H5</strain>
    </source>
</reference>
<dbReference type="Pfam" id="PF13191">
    <property type="entry name" value="AAA_16"/>
    <property type="match status" value="1"/>
</dbReference>
<dbReference type="GO" id="GO:0003677">
    <property type="term" value="F:DNA binding"/>
    <property type="evidence" value="ECO:0007669"/>
    <property type="project" value="InterPro"/>
</dbReference>
<evidence type="ECO:0000313" key="5">
    <source>
        <dbReference type="Proteomes" id="UP000215199"/>
    </source>
</evidence>
<dbReference type="InterPro" id="IPR016032">
    <property type="entry name" value="Sig_transdc_resp-reg_C-effctor"/>
</dbReference>
<dbReference type="InterPro" id="IPR027417">
    <property type="entry name" value="P-loop_NTPase"/>
</dbReference>
<dbReference type="Gene3D" id="1.25.40.10">
    <property type="entry name" value="Tetratricopeptide repeat domain"/>
    <property type="match status" value="2"/>
</dbReference>
<sequence>MILSQPRGGKTRHSIQLLERERVLLTAKSITDSARGGIGGALFVVGAPGLGKTSLLDAVSHRVGPEFRVGRGTADPMESSLPFGLLDQALIGLGTRAIFELKESDRGASDVRARGFYSLLRWFDRACSGPLLLALDDLHWADPDSLALLLFLCRRIRRLPVAVLATLRPWPSAADEVCARLVQAGQARLERLAPLSDRGTRSFLAARLGYPPPEIEVRRSARLCAGNPLLLDQVAASIECGEDLGRLAADEGGRSAGEVSRSLLLTRFAGLPAAALRCIRAGSVLGTRFQMEIAVEIAGLRDAEVDASLEALQRSGLLRQLSGSWVEFVHPLFQQALYDDLAVARQARAHTEAFGCLVRRGRDAEAAEHAARSDLVDSDQALAVLERAGRSAMRVGALMSAVTHLSAAADLAGARAKPELLLALGEVLLAAGRLVDAIAVLERLEPHEAAGRDNAVERASAGVRVAAMRLIAHCHYGLGATDKASLAFTAALDLAGALGESAEVPVLLDHALACWITDGPAVALPLAEEACARAPASGGPARRARAVSGFVRLLAGDPSHLGDLAAAARAAQGTQRGPVADLAELSYTWSAASGHALAAAFTERFDEAEQAFRVGIEVADRIGAVEAMASLQMGYAYSTLLRLGRLQEALHTVDKVSDLAEVVPLIEQPAAFAHAYVLLLMDRLDESDAWCRRGETSAETRPGWWPRQWGWHVRGMRHLREGALDEAAEFYLRIEAETARQGIREPCLLPWARHAMAAHIRRGHTADAVRVVEWLERSAEGLPCRWPRIAAATGRGWLAEAAGDDARAQACFEAALAHHDQVRLPLERVETLLAYGAFVRRAGRAVRARELLREALDLSERIGARWLARQAHEELAVAGGRRRRRDEQPQLTAQEQRVADLAGSGLRNQDIAGQLSISTKTVEYHLQRVYAKLGINSRRYLIEMRARGAHRKDGEPATG</sequence>
<comment type="caution">
    <text evidence="4">The sequence shown here is derived from an EMBL/GenBank/DDBJ whole genome shotgun (WGS) entry which is preliminary data.</text>
</comment>